<dbReference type="Proteomes" id="UP000009027">
    <property type="component" value="Unassembled WGS sequence"/>
</dbReference>
<feature type="compositionally biased region" description="Basic residues" evidence="1">
    <location>
        <begin position="126"/>
        <end position="143"/>
    </location>
</feature>
<keyword evidence="3" id="KW-1185">Reference proteome</keyword>
<evidence type="ECO:0000256" key="1">
    <source>
        <dbReference type="SAM" id="MobiDB-lite"/>
    </source>
</evidence>
<protein>
    <submittedName>
        <fullName evidence="2">Uncharacterized protein</fullName>
    </submittedName>
</protein>
<feature type="region of interest" description="Disordered" evidence="1">
    <location>
        <begin position="239"/>
        <end position="293"/>
    </location>
</feature>
<dbReference type="AlphaFoldDB" id="F9WTB9"/>
<dbReference type="EMBL" id="CAEX01006360">
    <property type="protein sequence ID" value="CCD20812.1"/>
    <property type="molecule type" value="Genomic_DNA"/>
</dbReference>
<evidence type="ECO:0000313" key="2">
    <source>
        <dbReference type="EMBL" id="CCD20812.1"/>
    </source>
</evidence>
<gene>
    <name evidence="2" type="ORF">TvY486_0036890</name>
</gene>
<feature type="compositionally biased region" description="Basic and acidic residues" evidence="1">
    <location>
        <begin position="168"/>
        <end position="186"/>
    </location>
</feature>
<feature type="compositionally biased region" description="Basic and acidic residues" evidence="1">
    <location>
        <begin position="107"/>
        <end position="123"/>
    </location>
</feature>
<feature type="region of interest" description="Disordered" evidence="1">
    <location>
        <begin position="107"/>
        <end position="143"/>
    </location>
</feature>
<feature type="compositionally biased region" description="Basic residues" evidence="1">
    <location>
        <begin position="239"/>
        <end position="252"/>
    </location>
</feature>
<feature type="region of interest" description="Disordered" evidence="1">
    <location>
        <begin position="168"/>
        <end position="198"/>
    </location>
</feature>
<name>F9WTB9_TRYVY</name>
<evidence type="ECO:0000313" key="3">
    <source>
        <dbReference type="Proteomes" id="UP000009027"/>
    </source>
</evidence>
<feature type="compositionally biased region" description="Basic and acidic residues" evidence="1">
    <location>
        <begin position="281"/>
        <end position="293"/>
    </location>
</feature>
<proteinExistence type="predicted"/>
<reference evidence="2 3" key="1">
    <citation type="journal article" date="2012" name="Proc. Natl. Acad. Sci. U.S.A.">
        <title>Antigenic diversity is generated by distinct evolutionary mechanisms in African trypanosome species.</title>
        <authorList>
            <person name="Jackson A.P."/>
            <person name="Berry A."/>
            <person name="Aslett M."/>
            <person name="Allison H.C."/>
            <person name="Burton P."/>
            <person name="Vavrova-Anderson J."/>
            <person name="Brown R."/>
            <person name="Browne H."/>
            <person name="Corton N."/>
            <person name="Hauser H."/>
            <person name="Gamble J."/>
            <person name="Gilderthorp R."/>
            <person name="Marcello L."/>
            <person name="McQuillan J."/>
            <person name="Otto T.D."/>
            <person name="Quail M.A."/>
            <person name="Sanders M.J."/>
            <person name="van Tonder A."/>
            <person name="Ginger M.L."/>
            <person name="Field M.C."/>
            <person name="Barry J.D."/>
            <person name="Hertz-Fowler C."/>
            <person name="Berriman M."/>
        </authorList>
    </citation>
    <scope>NUCLEOTIDE SEQUENCE</scope>
    <source>
        <strain evidence="2 3">Y486</strain>
    </source>
</reference>
<organism evidence="2 3">
    <name type="scientific">Trypanosoma vivax (strain Y486)</name>
    <dbReference type="NCBI Taxonomy" id="1055687"/>
    <lineage>
        <taxon>Eukaryota</taxon>
        <taxon>Discoba</taxon>
        <taxon>Euglenozoa</taxon>
        <taxon>Kinetoplastea</taxon>
        <taxon>Metakinetoplastina</taxon>
        <taxon>Trypanosomatida</taxon>
        <taxon>Trypanosomatidae</taxon>
        <taxon>Trypanosoma</taxon>
        <taxon>Duttonella</taxon>
    </lineage>
</organism>
<accession>F9WTB9</accession>
<dbReference type="VEuPathDB" id="TriTrypDB:TvY486_0036890"/>
<sequence length="293" mass="31629">MRSVFLVRVESSAQAIGVCTMPEWRRAGPVCPRKAVRSSMRRRAAGGTTAPTYEQGRAAVPPDLVARTALLLPSATQLHTRFGARSGVASSGQVQLCATRDDVLATRVGHRPDQGSEPRKDNAVRTARRCASRAHRHSAAKGRRLSVNAAHAWLDGRSHELATRAGECDAGTRRQRDTRLRGERLKPHGPCRTHAGVGKAEPVQPLPVVTIVSANATGVPVHMTIKNCFGQAAWQKQKYGRRARKQARKKTPGSHSGSSSPCFARASHPSSGLEATDPCELETHPCAERRSVT</sequence>